<keyword evidence="2" id="KW-0812">Transmembrane</keyword>
<dbReference type="STRING" id="1284.SHYC_01540"/>
<feature type="compositionally biased region" description="Polar residues" evidence="1">
    <location>
        <begin position="68"/>
        <end position="84"/>
    </location>
</feature>
<proteinExistence type="predicted"/>
<reference evidence="3 4" key="1">
    <citation type="journal article" date="2016" name="Front. Microbiol.">
        <title>Comprehensive Phylogenetic Analysis of Bovine Non-aureus Staphylococci Species Based on Whole-Genome Sequencing.</title>
        <authorList>
            <person name="Naushad S."/>
            <person name="Barkema H.W."/>
            <person name="Luby C."/>
            <person name="Condas L.A."/>
            <person name="Nobrega D.B."/>
            <person name="Carson D.A."/>
            <person name="De Buck J."/>
        </authorList>
    </citation>
    <scope>NUCLEOTIDE SEQUENCE [LARGE SCALE GENOMIC DNA]</scope>
    <source>
        <strain evidence="3 4">SNUC 5959</strain>
    </source>
</reference>
<keyword evidence="2" id="KW-1133">Transmembrane helix</keyword>
<dbReference type="AlphaFoldDB" id="A0A418JJF4"/>
<accession>A0A418JJF4</accession>
<feature type="compositionally biased region" description="Basic and acidic residues" evidence="1">
    <location>
        <begin position="42"/>
        <end position="60"/>
    </location>
</feature>
<keyword evidence="2" id="KW-0472">Membrane</keyword>
<sequence length="97" mass="11111">MRTKNYILYGVIVLLICGIFFLIINSNANDTLDKYEKHDLRQEKHVSLEQPKKDSTENKHHGVHVSLKNDTSKQSAHTSQNNHQVALDGGQSHEYLQ</sequence>
<dbReference type="RefSeq" id="WP_119635365.1">
    <property type="nucleotide sequence ID" value="NZ_QXVO01000013.1"/>
</dbReference>
<organism evidence="3 4">
    <name type="scientific">Staphylococcus hyicus</name>
    <dbReference type="NCBI Taxonomy" id="1284"/>
    <lineage>
        <taxon>Bacteria</taxon>
        <taxon>Bacillati</taxon>
        <taxon>Bacillota</taxon>
        <taxon>Bacilli</taxon>
        <taxon>Bacillales</taxon>
        <taxon>Staphylococcaceae</taxon>
        <taxon>Staphylococcus</taxon>
    </lineage>
</organism>
<comment type="caution">
    <text evidence="3">The sequence shown here is derived from an EMBL/GenBank/DDBJ whole genome shotgun (WGS) entry which is preliminary data.</text>
</comment>
<dbReference type="EMBL" id="QXVO01000013">
    <property type="protein sequence ID" value="RIO46104.1"/>
    <property type="molecule type" value="Genomic_DNA"/>
</dbReference>
<feature type="transmembrane region" description="Helical" evidence="2">
    <location>
        <begin position="6"/>
        <end position="24"/>
    </location>
</feature>
<evidence type="ECO:0000313" key="4">
    <source>
        <dbReference type="Proteomes" id="UP000285625"/>
    </source>
</evidence>
<dbReference type="Proteomes" id="UP000285625">
    <property type="component" value="Unassembled WGS sequence"/>
</dbReference>
<protein>
    <submittedName>
        <fullName evidence="3">Uncharacterized protein</fullName>
    </submittedName>
</protein>
<name>A0A418JJF4_STAHY</name>
<evidence type="ECO:0000256" key="2">
    <source>
        <dbReference type="SAM" id="Phobius"/>
    </source>
</evidence>
<gene>
    <name evidence="3" type="ORF">BUZ57_05695</name>
</gene>
<evidence type="ECO:0000313" key="3">
    <source>
        <dbReference type="EMBL" id="RIO46104.1"/>
    </source>
</evidence>
<evidence type="ECO:0000256" key="1">
    <source>
        <dbReference type="SAM" id="MobiDB-lite"/>
    </source>
</evidence>
<feature type="region of interest" description="Disordered" evidence="1">
    <location>
        <begin position="42"/>
        <end position="97"/>
    </location>
</feature>